<reference evidence="1" key="1">
    <citation type="submission" date="2021-02" db="EMBL/GenBank/DDBJ databases">
        <authorList>
            <person name="Nowell W R."/>
        </authorList>
    </citation>
    <scope>NUCLEOTIDE SEQUENCE</scope>
</reference>
<evidence type="ECO:0000313" key="2">
    <source>
        <dbReference type="Proteomes" id="UP000663868"/>
    </source>
</evidence>
<accession>A0A820AWP1</accession>
<evidence type="ECO:0000313" key="1">
    <source>
        <dbReference type="EMBL" id="CAF4183763.1"/>
    </source>
</evidence>
<dbReference type="AlphaFoldDB" id="A0A820AWP1"/>
<proteinExistence type="predicted"/>
<dbReference type="EMBL" id="CAJOBB010007325">
    <property type="protein sequence ID" value="CAF4183763.1"/>
    <property type="molecule type" value="Genomic_DNA"/>
</dbReference>
<gene>
    <name evidence="1" type="ORF">KXQ929_LOCUS39104</name>
</gene>
<comment type="caution">
    <text evidence="1">The sequence shown here is derived from an EMBL/GenBank/DDBJ whole genome shotgun (WGS) entry which is preliminary data.</text>
</comment>
<sequence length="80" mass="9194">MTLNAHVELESEVNAVKQTMDRRGINLDVYSKVWDECYSQEKDRIESAAQNLELNRNLMALEAKRAAKLEKKHKILLGGH</sequence>
<organism evidence="1 2">
    <name type="scientific">Adineta steineri</name>
    <dbReference type="NCBI Taxonomy" id="433720"/>
    <lineage>
        <taxon>Eukaryota</taxon>
        <taxon>Metazoa</taxon>
        <taxon>Spiralia</taxon>
        <taxon>Gnathifera</taxon>
        <taxon>Rotifera</taxon>
        <taxon>Eurotatoria</taxon>
        <taxon>Bdelloidea</taxon>
        <taxon>Adinetida</taxon>
        <taxon>Adinetidae</taxon>
        <taxon>Adineta</taxon>
    </lineage>
</organism>
<protein>
    <submittedName>
        <fullName evidence="1">Uncharacterized protein</fullName>
    </submittedName>
</protein>
<dbReference type="Proteomes" id="UP000663868">
    <property type="component" value="Unassembled WGS sequence"/>
</dbReference>
<name>A0A820AWP1_9BILA</name>